<dbReference type="GO" id="GO:0046872">
    <property type="term" value="F:metal ion binding"/>
    <property type="evidence" value="ECO:0007669"/>
    <property type="project" value="UniProtKB-KW"/>
</dbReference>
<comment type="similarity">
    <text evidence="4">Belongs to the CAF1 family.</text>
</comment>
<evidence type="ECO:0000256" key="11">
    <source>
        <dbReference type="ARBA" id="ARBA00022884"/>
    </source>
</evidence>
<dbReference type="GO" id="GO:0004535">
    <property type="term" value="F:poly(A)-specific ribonuclease activity"/>
    <property type="evidence" value="ECO:0007669"/>
    <property type="project" value="UniProtKB-EC"/>
</dbReference>
<dbReference type="AlphaFoldDB" id="A0A7S0YT50"/>
<dbReference type="GO" id="GO:0005634">
    <property type="term" value="C:nucleus"/>
    <property type="evidence" value="ECO:0007669"/>
    <property type="project" value="UniProtKB-SubCell"/>
</dbReference>
<keyword evidence="12" id="KW-0805">Transcription regulation</keyword>
<comment type="subcellular location">
    <subcellularLocation>
        <location evidence="3">Cytoplasm</location>
    </subcellularLocation>
    <subcellularLocation>
        <location evidence="2">Nucleus</location>
    </subcellularLocation>
</comment>
<keyword evidence="7" id="KW-0540">Nuclease</keyword>
<dbReference type="EC" id="3.1.13.4" evidence="5"/>
<dbReference type="Pfam" id="PF04857">
    <property type="entry name" value="CAF1"/>
    <property type="match status" value="2"/>
</dbReference>
<keyword evidence="11" id="KW-0694">RNA-binding</keyword>
<keyword evidence="13" id="KW-0804">Transcription</keyword>
<accession>A0A7S0YT50</accession>
<dbReference type="FunFam" id="3.30.420.10:FF:000048">
    <property type="entry name" value="CCR4-associated factor 1, putative"/>
    <property type="match status" value="1"/>
</dbReference>
<evidence type="ECO:0000256" key="4">
    <source>
        <dbReference type="ARBA" id="ARBA00008372"/>
    </source>
</evidence>
<organism evidence="15">
    <name type="scientific">Hemiselmis tepida</name>
    <dbReference type="NCBI Taxonomy" id="464990"/>
    <lineage>
        <taxon>Eukaryota</taxon>
        <taxon>Cryptophyceae</taxon>
        <taxon>Cryptomonadales</taxon>
        <taxon>Hemiselmidaceae</taxon>
        <taxon>Hemiselmis</taxon>
    </lineage>
</organism>
<evidence type="ECO:0000256" key="12">
    <source>
        <dbReference type="ARBA" id="ARBA00023015"/>
    </source>
</evidence>
<keyword evidence="6" id="KW-0963">Cytoplasm</keyword>
<dbReference type="GO" id="GO:0003723">
    <property type="term" value="F:RNA binding"/>
    <property type="evidence" value="ECO:0007669"/>
    <property type="project" value="UniProtKB-KW"/>
</dbReference>
<evidence type="ECO:0000256" key="6">
    <source>
        <dbReference type="ARBA" id="ARBA00022490"/>
    </source>
</evidence>
<evidence type="ECO:0000256" key="7">
    <source>
        <dbReference type="ARBA" id="ARBA00022722"/>
    </source>
</evidence>
<proteinExistence type="inferred from homology"/>
<keyword evidence="8" id="KW-0479">Metal-binding</keyword>
<keyword evidence="14" id="KW-0539">Nucleus</keyword>
<evidence type="ECO:0000256" key="2">
    <source>
        <dbReference type="ARBA" id="ARBA00004123"/>
    </source>
</evidence>
<evidence type="ECO:0000256" key="3">
    <source>
        <dbReference type="ARBA" id="ARBA00004496"/>
    </source>
</evidence>
<evidence type="ECO:0000256" key="13">
    <source>
        <dbReference type="ARBA" id="ARBA00023163"/>
    </source>
</evidence>
<sequence length="271" mass="30807">MGQNTDLDDVIVDESKIIHVWKDDLEDAFREISQIVTTHTYVAMDTEFPGVVARPYGTFRSHTDYLYQTLKCNVDLLRMIQCGLTFSDENGNLHARCTWQFHFHFDLAQDIWASDSIELLQKAGVDFDRHAKEGIDAEEFGSHLIVSGLTLCPEVRWVSFHSYLDFGYLVKILSSQALPEKESTFFALLNDYFPCFFDIKYIMQSCESLKGGLNRIAEVLDVKRVGPTHQAGSDSLVTSLAFFKMGRLFFENNIDESKYAGVLYGLGQYGA</sequence>
<dbReference type="Gene3D" id="3.30.420.10">
    <property type="entry name" value="Ribonuclease H-like superfamily/Ribonuclease H"/>
    <property type="match status" value="1"/>
</dbReference>
<keyword evidence="10" id="KW-0269">Exonuclease</keyword>
<evidence type="ECO:0000256" key="8">
    <source>
        <dbReference type="ARBA" id="ARBA00022723"/>
    </source>
</evidence>
<evidence type="ECO:0000256" key="5">
    <source>
        <dbReference type="ARBA" id="ARBA00012161"/>
    </source>
</evidence>
<evidence type="ECO:0000313" key="15">
    <source>
        <dbReference type="EMBL" id="CAD8795883.1"/>
    </source>
</evidence>
<name>A0A7S0YT50_9CRYP</name>
<keyword evidence="9" id="KW-0378">Hydrolase</keyword>
<dbReference type="GO" id="GO:0005737">
    <property type="term" value="C:cytoplasm"/>
    <property type="evidence" value="ECO:0007669"/>
    <property type="project" value="UniProtKB-SubCell"/>
</dbReference>
<reference evidence="15" key="1">
    <citation type="submission" date="2021-01" db="EMBL/GenBank/DDBJ databases">
        <authorList>
            <person name="Corre E."/>
            <person name="Pelletier E."/>
            <person name="Niang G."/>
            <person name="Scheremetjew M."/>
            <person name="Finn R."/>
            <person name="Kale V."/>
            <person name="Holt S."/>
            <person name="Cochrane G."/>
            <person name="Meng A."/>
            <person name="Brown T."/>
            <person name="Cohen L."/>
        </authorList>
    </citation>
    <scope>NUCLEOTIDE SEQUENCE</scope>
    <source>
        <strain evidence="15">CCMP443</strain>
    </source>
</reference>
<dbReference type="InterPro" id="IPR006941">
    <property type="entry name" value="RNase_CAF1"/>
</dbReference>
<dbReference type="InterPro" id="IPR039637">
    <property type="entry name" value="CNOT7/CNOT8/Pop2"/>
</dbReference>
<dbReference type="PANTHER" id="PTHR10797">
    <property type="entry name" value="CCR4-NOT TRANSCRIPTION COMPLEX SUBUNIT"/>
    <property type="match status" value="1"/>
</dbReference>
<dbReference type="SUPFAM" id="SSF53098">
    <property type="entry name" value="Ribonuclease H-like"/>
    <property type="match status" value="1"/>
</dbReference>
<dbReference type="InterPro" id="IPR012337">
    <property type="entry name" value="RNaseH-like_sf"/>
</dbReference>
<dbReference type="EMBL" id="HBFN01016350">
    <property type="protein sequence ID" value="CAD8795883.1"/>
    <property type="molecule type" value="Transcribed_RNA"/>
</dbReference>
<protein>
    <recommendedName>
        <fullName evidence="5">poly(A)-specific ribonuclease</fullName>
        <ecNumber evidence="5">3.1.13.4</ecNumber>
    </recommendedName>
</protein>
<evidence type="ECO:0000256" key="1">
    <source>
        <dbReference type="ARBA" id="ARBA00001663"/>
    </source>
</evidence>
<gene>
    <name evidence="15" type="ORF">HTEP1355_LOCUS9523</name>
</gene>
<evidence type="ECO:0000256" key="14">
    <source>
        <dbReference type="ARBA" id="ARBA00023242"/>
    </source>
</evidence>
<dbReference type="InterPro" id="IPR036397">
    <property type="entry name" value="RNaseH_sf"/>
</dbReference>
<comment type="catalytic activity">
    <reaction evidence="1">
        <text>Exonucleolytic cleavage of poly(A) to 5'-AMP.</text>
        <dbReference type="EC" id="3.1.13.4"/>
    </reaction>
</comment>
<evidence type="ECO:0000256" key="10">
    <source>
        <dbReference type="ARBA" id="ARBA00022839"/>
    </source>
</evidence>
<evidence type="ECO:0000256" key="9">
    <source>
        <dbReference type="ARBA" id="ARBA00022801"/>
    </source>
</evidence>
<dbReference type="GO" id="GO:0030014">
    <property type="term" value="C:CCR4-NOT complex"/>
    <property type="evidence" value="ECO:0007669"/>
    <property type="project" value="InterPro"/>
</dbReference>